<dbReference type="RefSeq" id="WP_153024020.1">
    <property type="nucleotide sequence ID" value="NZ_WIAO01000003.1"/>
</dbReference>
<sequence>MTLHPNSPEGQAPIVRTTPWIAAAALTAALATAPPALAQEGTDTAVPVGAGSAVIAPGITLESFDRWEDQGWIRGDAATVDLTAGASPQYLSPGSVAASEPVRGQLECVADAVLAFNADFFDINDTGGAEGVAIADGELVKSAATGSSNVIGFDADGTASIQSIAFEGTATTDTGVLDLHGLNTTALPAGGIGVYDAAWGTASRARVADGAPVTEVTLVDGIVTAVTDAPQEGAIAEDAVSLVGKGTGAQALAALAVGDEVAVEYRAVEHGDGADGDLPETAVSGRQILIQDGAIVDHADQARHPRTAVGVSEDGTELYVLTVDGRQAASGGYTLEETAEQLLAMGAHSALNLDGGGSSTLIARAPGTGDLVTVNSPSDGTERSVGNALAFTVPAGDGEPAGFAVAPQAPFTPGAIEGADYDRVFPGLTRPLSVAAYDDAYGPADADPRWRTSPSRLGWVDDDAVFHARGRSGTAVVTAKDGSASGSTELTVLGALTALEPSQRLLSLPGGDSTAAFQVIGSDAQGFTAPIDPRDIDLDYDEDLFTIEPDGRGGYTVAATAGSGSGTVAITVGGIATALAVTVGLEAAPVTDLSDAAQWIFSTARATGSMAPAPGHDGEAGLALTYDFTQSTATRAAYARPPAAIPVAGQPQRFGMWIEAEGDGEWPSLHLKDANGTDVVLRGAYLTEPGWQWVEFEVPDGTNYPVSVYRFYVAETRPAASYHGSITISGLVAYTAPDVEIPAAAPHADPLVAGDLDGADWTFAVMSDGQFTAENPDSAIVASVRRTLREVKESGAEFLIVNGDLVDECESDDLALAERILDEELGDDLEWVYVPGNHEAMGCSIADWSAVFGPAYRTFDRGGTRFITLDTSGLTIGEGGWEQILMLRTALDEAAADPEVDSVAVVAHVPTRDKSPQAASQLGDRLEAEVVEEWLTGFETGSGKEAVYIGAHAGYFDASRVDGVSYWVNGNSGKSPSTTPEDGGFVGWTEFGIGASGQEWLTAQVRPRVDGLRVDAADLAPGETVVVGAELTQGDATMPVVYPMGVAWSGTNVYIGEHPPGPLHWWRFDAWFDPETRELRAWRSGTVELTATVNGVAAADTITIG</sequence>
<gene>
    <name evidence="4" type="ORF">GFD30_04560</name>
</gene>
<evidence type="ECO:0000313" key="5">
    <source>
        <dbReference type="Proteomes" id="UP000477750"/>
    </source>
</evidence>
<feature type="domain" description="Calcineurin-like phosphoesterase" evidence="2">
    <location>
        <begin position="782"/>
        <end position="936"/>
    </location>
</feature>
<evidence type="ECO:0000259" key="3">
    <source>
        <dbReference type="Pfam" id="PF09992"/>
    </source>
</evidence>
<dbReference type="EMBL" id="WIAO01000003">
    <property type="protein sequence ID" value="MQM24855.1"/>
    <property type="molecule type" value="Genomic_DNA"/>
</dbReference>
<dbReference type="GO" id="GO:0016787">
    <property type="term" value="F:hydrolase activity"/>
    <property type="evidence" value="ECO:0007669"/>
    <property type="project" value="InterPro"/>
</dbReference>
<dbReference type="InterPro" id="IPR018711">
    <property type="entry name" value="NAGPA"/>
</dbReference>
<dbReference type="InterPro" id="IPR004843">
    <property type="entry name" value="Calcineurin-like_PHP"/>
</dbReference>
<feature type="domain" description="Phosphodiester glycosidase" evidence="3">
    <location>
        <begin position="219"/>
        <end position="391"/>
    </location>
</feature>
<feature type="chain" id="PRO_5026715209" evidence="1">
    <location>
        <begin position="39"/>
        <end position="1105"/>
    </location>
</feature>
<feature type="signal peptide" evidence="1">
    <location>
        <begin position="1"/>
        <end position="38"/>
    </location>
</feature>
<dbReference type="Pfam" id="PF09992">
    <property type="entry name" value="NAGPA"/>
    <property type="match status" value="1"/>
</dbReference>
<protein>
    <submittedName>
        <fullName evidence="4">Multidrug transporter</fullName>
    </submittedName>
</protein>
<name>A0A6L5G5E6_9ACTN</name>
<dbReference type="Gene3D" id="3.60.21.10">
    <property type="match status" value="1"/>
</dbReference>
<dbReference type="PANTHER" id="PTHR40446:SF2">
    <property type="entry name" value="N-ACETYLGLUCOSAMINE-1-PHOSPHODIESTER ALPHA-N-ACETYLGLUCOSAMINIDASE"/>
    <property type="match status" value="1"/>
</dbReference>
<dbReference type="PANTHER" id="PTHR40446">
    <property type="entry name" value="N-ACETYLGLUCOSAMINE-1-PHOSPHODIESTER ALPHA-N-ACETYLGLUCOSAMINIDASE"/>
    <property type="match status" value="1"/>
</dbReference>
<evidence type="ECO:0000256" key="1">
    <source>
        <dbReference type="SAM" id="SignalP"/>
    </source>
</evidence>
<organism evidence="4 5">
    <name type="scientific">Glycomyces albidus</name>
    <dbReference type="NCBI Taxonomy" id="2656774"/>
    <lineage>
        <taxon>Bacteria</taxon>
        <taxon>Bacillati</taxon>
        <taxon>Actinomycetota</taxon>
        <taxon>Actinomycetes</taxon>
        <taxon>Glycomycetales</taxon>
        <taxon>Glycomycetaceae</taxon>
        <taxon>Glycomyces</taxon>
    </lineage>
</organism>
<reference evidence="4 5" key="1">
    <citation type="submission" date="2019-10" db="EMBL/GenBank/DDBJ databases">
        <title>Glycomyces albidus sp. nov., a novel actinomycete isolated from rhizosphere soil of wheat (Triticum aestivum L.).</title>
        <authorList>
            <person name="Qian L."/>
        </authorList>
    </citation>
    <scope>NUCLEOTIDE SEQUENCE [LARGE SCALE GENOMIC DNA]</scope>
    <source>
        <strain evidence="4 5">NEAU-7082</strain>
    </source>
</reference>
<comment type="caution">
    <text evidence="4">The sequence shown here is derived from an EMBL/GenBank/DDBJ whole genome shotgun (WGS) entry which is preliminary data.</text>
</comment>
<evidence type="ECO:0000313" key="4">
    <source>
        <dbReference type="EMBL" id="MQM24855.1"/>
    </source>
</evidence>
<dbReference type="AlphaFoldDB" id="A0A6L5G5E6"/>
<dbReference type="Pfam" id="PF00149">
    <property type="entry name" value="Metallophos"/>
    <property type="match status" value="1"/>
</dbReference>
<dbReference type="SUPFAM" id="SSF56300">
    <property type="entry name" value="Metallo-dependent phosphatases"/>
    <property type="match status" value="1"/>
</dbReference>
<evidence type="ECO:0000259" key="2">
    <source>
        <dbReference type="Pfam" id="PF00149"/>
    </source>
</evidence>
<keyword evidence="1" id="KW-0732">Signal</keyword>
<keyword evidence="5" id="KW-1185">Reference proteome</keyword>
<dbReference type="Proteomes" id="UP000477750">
    <property type="component" value="Unassembled WGS sequence"/>
</dbReference>
<dbReference type="InterPro" id="IPR029052">
    <property type="entry name" value="Metallo-depent_PP-like"/>
</dbReference>
<accession>A0A6L5G5E6</accession>
<proteinExistence type="predicted"/>